<reference evidence="1 2" key="1">
    <citation type="submission" date="2018-03" db="EMBL/GenBank/DDBJ databases">
        <title>Candida pseudohaemulonii genome assembly and annotation.</title>
        <authorList>
            <person name="Munoz J.F."/>
            <person name="Gade L.G."/>
            <person name="Chow N.A."/>
            <person name="Litvintseva A.P."/>
            <person name="Loparev V.N."/>
            <person name="Cuomo C.A."/>
        </authorList>
    </citation>
    <scope>NUCLEOTIDE SEQUENCE [LARGE SCALE GENOMIC DNA]</scope>
    <source>
        <strain evidence="1 2">B12108</strain>
    </source>
</reference>
<dbReference type="EMBL" id="PYFQ01000025">
    <property type="protein sequence ID" value="PSK33673.1"/>
    <property type="molecule type" value="Genomic_DNA"/>
</dbReference>
<gene>
    <name evidence="1" type="ORF">C7M61_005283</name>
</gene>
<accession>A0A2P7YCI7</accession>
<keyword evidence="2" id="KW-1185">Reference proteome</keyword>
<organism evidence="1 2">
    <name type="scientific">Candidozyma pseudohaemuli</name>
    <dbReference type="NCBI Taxonomy" id="418784"/>
    <lineage>
        <taxon>Eukaryota</taxon>
        <taxon>Fungi</taxon>
        <taxon>Dikarya</taxon>
        <taxon>Ascomycota</taxon>
        <taxon>Saccharomycotina</taxon>
        <taxon>Pichiomycetes</taxon>
        <taxon>Metschnikowiaceae</taxon>
        <taxon>Candidozyma</taxon>
    </lineage>
</organism>
<evidence type="ECO:0000313" key="2">
    <source>
        <dbReference type="Proteomes" id="UP000241107"/>
    </source>
</evidence>
<dbReference type="Proteomes" id="UP000241107">
    <property type="component" value="Unassembled WGS sequence"/>
</dbReference>
<comment type="caution">
    <text evidence="1">The sequence shown here is derived from an EMBL/GenBank/DDBJ whole genome shotgun (WGS) entry which is preliminary data.</text>
</comment>
<dbReference type="RefSeq" id="XP_024711260.1">
    <property type="nucleotide sequence ID" value="XM_024860590.1"/>
</dbReference>
<name>A0A2P7YCI7_9ASCO</name>
<evidence type="ECO:0000313" key="1">
    <source>
        <dbReference type="EMBL" id="PSK33673.1"/>
    </source>
</evidence>
<dbReference type="VEuPathDB" id="FungiDB:C7M61_005283"/>
<sequence length="111" mass="12673">MANIGSYLEGSTSYKNWAAEVGKTCWEHLYTVEKHGKYQIIMDAYDNEANLISTITDLLDSTASFPEPSHFEDYVKTYKDIDDAREGIRNWRRNRGPIPPELLAELEADNG</sequence>
<dbReference type="GeneID" id="36568669"/>
<proteinExistence type="predicted"/>
<dbReference type="AlphaFoldDB" id="A0A2P7YCI7"/>
<protein>
    <submittedName>
        <fullName evidence="1">Uncharacterized protein</fullName>
    </submittedName>
</protein>